<name>B5YB17_DICT6</name>
<dbReference type="HOGENOM" id="CLU_3006885_0_0_0"/>
<dbReference type="KEGG" id="dth:DICTH_1731"/>
<sequence>MIKKGKIKEKIKKEILCTKRSFAKILAFNFNLWTNLATNKEGKKLPKVTRKLAKLI</sequence>
<accession>B5YB17</accession>
<evidence type="ECO:0000313" key="2">
    <source>
        <dbReference type="Proteomes" id="UP000001733"/>
    </source>
</evidence>
<keyword evidence="2" id="KW-1185">Reference proteome</keyword>
<dbReference type="Proteomes" id="UP000001733">
    <property type="component" value="Chromosome"/>
</dbReference>
<dbReference type="PaxDb" id="309799-DICTH_1731"/>
<evidence type="ECO:0000313" key="1">
    <source>
        <dbReference type="EMBL" id="ACI19922.1"/>
    </source>
</evidence>
<proteinExistence type="predicted"/>
<organism evidence="1 2">
    <name type="scientific">Dictyoglomus thermophilum (strain ATCC 35947 / DSM 3960 / H-6-12)</name>
    <dbReference type="NCBI Taxonomy" id="309799"/>
    <lineage>
        <taxon>Bacteria</taxon>
        <taxon>Pseudomonadati</taxon>
        <taxon>Dictyoglomota</taxon>
        <taxon>Dictyoglomia</taxon>
        <taxon>Dictyoglomales</taxon>
        <taxon>Dictyoglomaceae</taxon>
        <taxon>Dictyoglomus</taxon>
    </lineage>
</organism>
<dbReference type="AlphaFoldDB" id="B5YB17"/>
<reference evidence="1 2" key="1">
    <citation type="journal article" date="2014" name="Genome Announc.">
        <title>Complete Genome Sequence of the Extreme Thermophile Dictyoglomus thermophilum H-6-12.</title>
        <authorList>
            <person name="Coil D.A."/>
            <person name="Badger J.H."/>
            <person name="Forberger H.C."/>
            <person name="Riggs F."/>
            <person name="Madupu R."/>
            <person name="Fedorova N."/>
            <person name="Ward N."/>
            <person name="Robb F.T."/>
            <person name="Eisen J.A."/>
        </authorList>
    </citation>
    <scope>NUCLEOTIDE SEQUENCE [LARGE SCALE GENOMIC DNA]</scope>
    <source>
        <strain evidence="2">ATCC 35947 / DSM 3960 / H-6-12</strain>
    </source>
</reference>
<dbReference type="EMBL" id="CP001146">
    <property type="protein sequence ID" value="ACI19922.1"/>
    <property type="molecule type" value="Genomic_DNA"/>
</dbReference>
<gene>
    <name evidence="1" type="ordered locus">DICTH_1731</name>
</gene>
<protein>
    <submittedName>
        <fullName evidence="1">Uncharacterized protein</fullName>
    </submittedName>
</protein>